<evidence type="ECO:0000313" key="2">
    <source>
        <dbReference type="EMBL" id="WMW77864.1"/>
    </source>
</evidence>
<evidence type="ECO:0000313" key="3">
    <source>
        <dbReference type="Proteomes" id="UP001180481"/>
    </source>
</evidence>
<dbReference type="Pfam" id="PF06961">
    <property type="entry name" value="DUF1294"/>
    <property type="match status" value="1"/>
</dbReference>
<name>A0ABY9R9R1_9FLAO</name>
<gene>
    <name evidence="2" type="ORF">RF683_00020</name>
</gene>
<sequence length="90" mass="10574">MEPILFYLLIINLVTLFIWGYDKQMAKTNGQRISEIQLLLLIFLGGFLGGILGILLFKHKISKRFFLIKFFAVGLLQLIFLRFVLRILWN</sequence>
<dbReference type="InterPro" id="IPR010718">
    <property type="entry name" value="DUF1294"/>
</dbReference>
<feature type="transmembrane region" description="Helical" evidence="1">
    <location>
        <begin position="36"/>
        <end position="57"/>
    </location>
</feature>
<proteinExistence type="predicted"/>
<feature type="transmembrane region" description="Helical" evidence="1">
    <location>
        <begin position="5"/>
        <end position="21"/>
    </location>
</feature>
<evidence type="ECO:0000256" key="1">
    <source>
        <dbReference type="SAM" id="Phobius"/>
    </source>
</evidence>
<dbReference type="EMBL" id="CP133721">
    <property type="protein sequence ID" value="WMW77864.1"/>
    <property type="molecule type" value="Genomic_DNA"/>
</dbReference>
<keyword evidence="1" id="KW-0812">Transmembrane</keyword>
<dbReference type="Proteomes" id="UP001180481">
    <property type="component" value="Chromosome"/>
</dbReference>
<keyword evidence="3" id="KW-1185">Reference proteome</keyword>
<dbReference type="RefSeq" id="WP_309532197.1">
    <property type="nucleotide sequence ID" value="NZ_CP133721.1"/>
</dbReference>
<keyword evidence="1" id="KW-0472">Membrane</keyword>
<reference evidence="2" key="1">
    <citation type="submission" date="2023-09" db="EMBL/GenBank/DDBJ databases">
        <title>Flavobacterium sp. 20NA77.7 isolated from freshwater.</title>
        <authorList>
            <person name="Le V."/>
            <person name="Ko S.-R."/>
            <person name="Ahn C.-Y."/>
            <person name="Oh H.-M."/>
        </authorList>
    </citation>
    <scope>NUCLEOTIDE SEQUENCE</scope>
    <source>
        <strain evidence="2">20NA77.7</strain>
    </source>
</reference>
<protein>
    <submittedName>
        <fullName evidence="2">DUF1294 domain-containing protein</fullName>
    </submittedName>
</protein>
<accession>A0ABY9R9R1</accession>
<feature type="transmembrane region" description="Helical" evidence="1">
    <location>
        <begin position="66"/>
        <end position="89"/>
    </location>
</feature>
<organism evidence="2 3">
    <name type="scientific">Flavobacterium nakdongensis</name>
    <dbReference type="NCBI Taxonomy" id="3073563"/>
    <lineage>
        <taxon>Bacteria</taxon>
        <taxon>Pseudomonadati</taxon>
        <taxon>Bacteroidota</taxon>
        <taxon>Flavobacteriia</taxon>
        <taxon>Flavobacteriales</taxon>
        <taxon>Flavobacteriaceae</taxon>
        <taxon>Flavobacterium</taxon>
    </lineage>
</organism>
<keyword evidence="1" id="KW-1133">Transmembrane helix</keyword>